<dbReference type="InterPro" id="IPR000600">
    <property type="entry name" value="ROK"/>
</dbReference>
<dbReference type="InterPro" id="IPR043129">
    <property type="entry name" value="ATPase_NBD"/>
</dbReference>
<organism evidence="3 4">
    <name type="scientific">Arthrobacter glacialis</name>
    <dbReference type="NCBI Taxonomy" id="1664"/>
    <lineage>
        <taxon>Bacteria</taxon>
        <taxon>Bacillati</taxon>
        <taxon>Actinomycetota</taxon>
        <taxon>Actinomycetes</taxon>
        <taxon>Micrococcales</taxon>
        <taxon>Micrococcaceae</taxon>
        <taxon>Arthrobacter</taxon>
    </lineage>
</organism>
<feature type="domain" description="HTH marR-type" evidence="2">
    <location>
        <begin position="23"/>
        <end position="66"/>
    </location>
</feature>
<accession>A0A2S3ZRJ3</accession>
<dbReference type="PANTHER" id="PTHR18964">
    <property type="entry name" value="ROK (REPRESSOR, ORF, KINASE) FAMILY"/>
    <property type="match status" value="1"/>
</dbReference>
<reference evidence="3 4" key="1">
    <citation type="submission" date="2018-01" db="EMBL/GenBank/DDBJ databases">
        <title>Arthrobacter sp. nov., from glaciers in China.</title>
        <authorList>
            <person name="Liu Q."/>
            <person name="Xin Y.-H."/>
        </authorList>
    </citation>
    <scope>NUCLEOTIDE SEQUENCE [LARGE SCALE GENOMIC DNA]</scope>
    <source>
        <strain evidence="3 4">HLT2-12-2</strain>
    </source>
</reference>
<dbReference type="AlphaFoldDB" id="A0A2S3ZRJ3"/>
<dbReference type="Pfam" id="PF00480">
    <property type="entry name" value="ROK"/>
    <property type="match status" value="1"/>
</dbReference>
<dbReference type="RefSeq" id="WP_103467388.1">
    <property type="nucleotide sequence ID" value="NZ_PPXC01000021.1"/>
</dbReference>
<dbReference type="EMBL" id="PPXC01000021">
    <property type="protein sequence ID" value="POH71851.1"/>
    <property type="molecule type" value="Genomic_DNA"/>
</dbReference>
<sequence length="398" mass="40673">MSSTESSHVFEPGAELARSSSPARILTLVHRHGSLSRAQLTKLTGLNRSTVGVLIAALVAHGLVFEAAPAGEAQVGRPSPEVHPNPAVAALAVNPEVDAVTIGLVGLGGRVLRKVRYPTQRIPTAAEAVNIAAAVIAGMRGELDAQYRVVGIGVAVPGLVTVADGVVRHAPHLDWNNEPVAQMMAEATGYRVRVANDASLAAEAEMTFGAATGIANLIYLNGGASGIGGGIVADGRLLTGVCGYAGEIGHTLVRSDGTSCHCGAFGCLETEVRQAPLLAALKLDAGDPAALARALSATNDPAVTSEVHRQVAYLATALRNVVNVFNPEAVVLDGFLAALYAAAPEQLLAAVTAQSMREPGAQVTIHPAALGADLMMVGAAELAFAQLLTDPAGFMEAH</sequence>
<comment type="caution">
    <text evidence="3">The sequence shown here is derived from an EMBL/GenBank/DDBJ whole genome shotgun (WGS) entry which is preliminary data.</text>
</comment>
<evidence type="ECO:0000256" key="1">
    <source>
        <dbReference type="ARBA" id="ARBA00006479"/>
    </source>
</evidence>
<dbReference type="Gene3D" id="1.10.10.10">
    <property type="entry name" value="Winged helix-like DNA-binding domain superfamily/Winged helix DNA-binding domain"/>
    <property type="match status" value="1"/>
</dbReference>
<dbReference type="InterPro" id="IPR036390">
    <property type="entry name" value="WH_DNA-bd_sf"/>
</dbReference>
<evidence type="ECO:0000313" key="3">
    <source>
        <dbReference type="EMBL" id="POH71851.1"/>
    </source>
</evidence>
<dbReference type="PANTHER" id="PTHR18964:SF149">
    <property type="entry name" value="BIFUNCTIONAL UDP-N-ACETYLGLUCOSAMINE 2-EPIMERASE_N-ACETYLMANNOSAMINE KINASE"/>
    <property type="match status" value="1"/>
</dbReference>
<dbReference type="Pfam" id="PF12802">
    <property type="entry name" value="MarR_2"/>
    <property type="match status" value="1"/>
</dbReference>
<dbReference type="SUPFAM" id="SSF46785">
    <property type="entry name" value="Winged helix' DNA-binding domain"/>
    <property type="match status" value="1"/>
</dbReference>
<proteinExistence type="inferred from homology"/>
<keyword evidence="4" id="KW-1185">Reference proteome</keyword>
<gene>
    <name evidence="3" type="ORF">CVS27_18840</name>
</gene>
<evidence type="ECO:0000313" key="4">
    <source>
        <dbReference type="Proteomes" id="UP000237061"/>
    </source>
</evidence>
<dbReference type="InterPro" id="IPR036388">
    <property type="entry name" value="WH-like_DNA-bd_sf"/>
</dbReference>
<dbReference type="Proteomes" id="UP000237061">
    <property type="component" value="Unassembled WGS sequence"/>
</dbReference>
<dbReference type="SUPFAM" id="SSF53067">
    <property type="entry name" value="Actin-like ATPase domain"/>
    <property type="match status" value="1"/>
</dbReference>
<evidence type="ECO:0000259" key="2">
    <source>
        <dbReference type="Pfam" id="PF12802"/>
    </source>
</evidence>
<comment type="similarity">
    <text evidence="1">Belongs to the ROK (NagC/XylR) family.</text>
</comment>
<protein>
    <submittedName>
        <fullName evidence="3">Transcriptional regulator</fullName>
    </submittedName>
</protein>
<dbReference type="Gene3D" id="3.30.420.40">
    <property type="match status" value="2"/>
</dbReference>
<name>A0A2S3ZRJ3_ARTGL</name>
<dbReference type="InterPro" id="IPR000835">
    <property type="entry name" value="HTH_MarR-typ"/>
</dbReference>